<name>A0ABS3HVZ4_9ENTE</name>
<gene>
    <name evidence="2" type="ORF">DOK76_12710</name>
</gene>
<evidence type="ECO:0000256" key="1">
    <source>
        <dbReference type="SAM" id="Phobius"/>
    </source>
</evidence>
<keyword evidence="1" id="KW-0812">Transmembrane</keyword>
<evidence type="ECO:0000313" key="3">
    <source>
        <dbReference type="Proteomes" id="UP000664857"/>
    </source>
</evidence>
<feature type="transmembrane region" description="Helical" evidence="1">
    <location>
        <begin position="9"/>
        <end position="27"/>
    </location>
</feature>
<keyword evidence="1" id="KW-1133">Transmembrane helix</keyword>
<sequence>MTEKDFEMLATQAWFIMFGVSVGAALVDFRSFWWLPLFIIVVLVVYRIYVYFMFCERRVRK</sequence>
<keyword evidence="3" id="KW-1185">Reference proteome</keyword>
<protein>
    <submittedName>
        <fullName evidence="2">Uncharacterized protein</fullName>
    </submittedName>
</protein>
<proteinExistence type="predicted"/>
<evidence type="ECO:0000313" key="2">
    <source>
        <dbReference type="EMBL" id="MBO0477927.1"/>
    </source>
</evidence>
<keyword evidence="1" id="KW-0472">Membrane</keyword>
<dbReference type="EMBL" id="JAFLVX010000041">
    <property type="protein sequence ID" value="MBO0477927.1"/>
    <property type="molecule type" value="Genomic_DNA"/>
</dbReference>
<accession>A0ABS3HVZ4</accession>
<feature type="transmembrane region" description="Helical" evidence="1">
    <location>
        <begin position="33"/>
        <end position="54"/>
    </location>
</feature>
<comment type="caution">
    <text evidence="2">The sequence shown here is derived from an EMBL/GenBank/DDBJ whole genome shotgun (WGS) entry which is preliminary data.</text>
</comment>
<reference evidence="2 3" key="1">
    <citation type="submission" date="2021-03" db="EMBL/GenBank/DDBJ databases">
        <title>Enterococcal diversity collection.</title>
        <authorList>
            <person name="Gilmore M.S."/>
            <person name="Schwartzman J."/>
            <person name="Van Tyne D."/>
            <person name="Martin M."/>
            <person name="Earl A.M."/>
            <person name="Manson A.L."/>
            <person name="Straub T."/>
            <person name="Salamzade R."/>
            <person name="Saavedra J."/>
            <person name="Lebreton F."/>
            <person name="Prichula J."/>
            <person name="Schaufler K."/>
            <person name="Gaca A."/>
            <person name="Sgardioli B."/>
            <person name="Wagenaar J."/>
            <person name="Strong T."/>
        </authorList>
    </citation>
    <scope>NUCLEOTIDE SEQUENCE [LARGE SCALE GENOMIC DNA]</scope>
    <source>
        <strain evidence="2 3">DIV0080</strain>
    </source>
</reference>
<dbReference type="RefSeq" id="WP_206968341.1">
    <property type="nucleotide sequence ID" value="NZ_JAFLVX010000041.1"/>
</dbReference>
<organism evidence="2 3">
    <name type="scientific">Candidatus Vagococcus giribetii</name>
    <dbReference type="NCBI Taxonomy" id="2230876"/>
    <lineage>
        <taxon>Bacteria</taxon>
        <taxon>Bacillati</taxon>
        <taxon>Bacillota</taxon>
        <taxon>Bacilli</taxon>
        <taxon>Lactobacillales</taxon>
        <taxon>Enterococcaceae</taxon>
        <taxon>Vagococcus</taxon>
    </lineage>
</organism>
<dbReference type="Proteomes" id="UP000664857">
    <property type="component" value="Unassembled WGS sequence"/>
</dbReference>